<reference evidence="2" key="1">
    <citation type="submission" date="2020-11" db="EMBL/GenBank/DDBJ databases">
        <authorList>
            <person name="Whiteford S."/>
        </authorList>
    </citation>
    <scope>NUCLEOTIDE SEQUENCE</scope>
</reference>
<dbReference type="GO" id="GO:0005829">
    <property type="term" value="C:cytosol"/>
    <property type="evidence" value="ECO:0007669"/>
    <property type="project" value="TreeGrafter"/>
</dbReference>
<dbReference type="FunFam" id="1.10.3520.10:FF:000002">
    <property type="entry name" value="Ceramide-1-phosphate transfer protein"/>
    <property type="match status" value="1"/>
</dbReference>
<accession>A0A8S4GCB2</accession>
<dbReference type="GO" id="GO:1902388">
    <property type="term" value="F:ceramide 1-phosphate transfer activity"/>
    <property type="evidence" value="ECO:0007669"/>
    <property type="project" value="TreeGrafter"/>
</dbReference>
<sequence>MSNQNTLDLNYVHQSFQRSIKEEDDVGIEAYIDGYNELVKFLNLIGSVFSFVSSDVKSKIKVMDKHKEAENSMYYDSFKKMMKFEKESNLHEKNGFVSGSRTMLRLHRGLDFIRLFLKRLHEADDSVNTCTVCQNAYNETLAAFHPWYIRKAATLAMHALPNRHDLLGKIFGSEESLAAAFDVLPQTLASCDEVYTRVDTLYTQFDFHNLP</sequence>
<dbReference type="GO" id="GO:0032691">
    <property type="term" value="P:negative regulation of interleukin-1 beta production"/>
    <property type="evidence" value="ECO:0007669"/>
    <property type="project" value="UniProtKB-ARBA"/>
</dbReference>
<dbReference type="InterPro" id="IPR014830">
    <property type="entry name" value="Glycolipid_transfer_prot_dom"/>
</dbReference>
<dbReference type="Gene3D" id="1.10.3520.10">
    <property type="entry name" value="Glycolipid transfer protein"/>
    <property type="match status" value="1"/>
</dbReference>
<dbReference type="GO" id="GO:1902387">
    <property type="term" value="F:ceramide 1-phosphate binding"/>
    <property type="evidence" value="ECO:0007669"/>
    <property type="project" value="TreeGrafter"/>
</dbReference>
<comment type="similarity">
    <text evidence="1">Belongs to the GLTP family.</text>
</comment>
<dbReference type="OrthoDB" id="116883at2759"/>
<evidence type="ECO:0000256" key="1">
    <source>
        <dbReference type="ARBA" id="ARBA00007148"/>
    </source>
</evidence>
<keyword evidence="3" id="KW-1185">Reference proteome</keyword>
<organism evidence="2 3">
    <name type="scientific">Plutella xylostella</name>
    <name type="common">Diamondback moth</name>
    <name type="synonym">Plutella maculipennis</name>
    <dbReference type="NCBI Taxonomy" id="51655"/>
    <lineage>
        <taxon>Eukaryota</taxon>
        <taxon>Metazoa</taxon>
        <taxon>Ecdysozoa</taxon>
        <taxon>Arthropoda</taxon>
        <taxon>Hexapoda</taxon>
        <taxon>Insecta</taxon>
        <taxon>Pterygota</taxon>
        <taxon>Neoptera</taxon>
        <taxon>Endopterygota</taxon>
        <taxon>Lepidoptera</taxon>
        <taxon>Glossata</taxon>
        <taxon>Ditrysia</taxon>
        <taxon>Yponomeutoidea</taxon>
        <taxon>Plutellidae</taxon>
        <taxon>Plutella</taxon>
    </lineage>
</organism>
<proteinExistence type="inferred from homology"/>
<dbReference type="EMBL" id="CAJHNJ030000218">
    <property type="protein sequence ID" value="CAG9137367.1"/>
    <property type="molecule type" value="Genomic_DNA"/>
</dbReference>
<dbReference type="AlphaFoldDB" id="A0A8S4GCB2"/>
<evidence type="ECO:0000313" key="2">
    <source>
        <dbReference type="EMBL" id="CAG9137367.1"/>
    </source>
</evidence>
<gene>
    <name evidence="2" type="ORF">PLXY2_LOCUS15620</name>
</gene>
<comment type="caution">
    <text evidence="2">The sequence shown here is derived from an EMBL/GenBank/DDBJ whole genome shotgun (WGS) entry which is preliminary data.</text>
</comment>
<dbReference type="SUPFAM" id="SSF110004">
    <property type="entry name" value="Glycolipid transfer protein, GLTP"/>
    <property type="match status" value="1"/>
</dbReference>
<dbReference type="PANTHER" id="PTHR10219:SF43">
    <property type="entry name" value="GLYCOLIPID TRANSFER PROTEIN DOMAIN-CONTAINING PROTEIN"/>
    <property type="match status" value="1"/>
</dbReference>
<protein>
    <submittedName>
        <fullName evidence="2">(diamondback moth) hypothetical protein</fullName>
    </submittedName>
</protein>
<name>A0A8S4GCB2_PLUXY</name>
<dbReference type="Proteomes" id="UP000653454">
    <property type="component" value="Unassembled WGS sequence"/>
</dbReference>
<dbReference type="Pfam" id="PF08718">
    <property type="entry name" value="GLTP"/>
    <property type="match status" value="1"/>
</dbReference>
<dbReference type="InterPro" id="IPR036497">
    <property type="entry name" value="GLTP_sf"/>
</dbReference>
<evidence type="ECO:0000313" key="3">
    <source>
        <dbReference type="Proteomes" id="UP000653454"/>
    </source>
</evidence>
<dbReference type="GO" id="GO:0016020">
    <property type="term" value="C:membrane"/>
    <property type="evidence" value="ECO:0007669"/>
    <property type="project" value="TreeGrafter"/>
</dbReference>
<dbReference type="PANTHER" id="PTHR10219">
    <property type="entry name" value="GLYCOLIPID TRANSFER PROTEIN-RELATED"/>
    <property type="match status" value="1"/>
</dbReference>